<keyword evidence="6 15" id="KW-0808">Transferase</keyword>
<dbReference type="EC" id="2.7.1.36" evidence="3"/>
<comment type="pathway">
    <text evidence="12">Isoprenoid biosynthesis; isopentenyl diphosphate biosynthesis via mevalonate pathway; isopentenyl diphosphate from (R)-mevalonate: step 1/3.</text>
</comment>
<comment type="subcellular location">
    <subcellularLocation>
        <location evidence="1">Cytoplasm</location>
    </subcellularLocation>
</comment>
<evidence type="ECO:0000256" key="2">
    <source>
        <dbReference type="ARBA" id="ARBA00006495"/>
    </source>
</evidence>
<dbReference type="Pfam" id="PF08544">
    <property type="entry name" value="GHMP_kinases_C"/>
    <property type="match status" value="1"/>
</dbReference>
<dbReference type="SUPFAM" id="SSF54211">
    <property type="entry name" value="Ribosomal protein S5 domain 2-like"/>
    <property type="match status" value="1"/>
</dbReference>
<proteinExistence type="inferred from homology"/>
<evidence type="ECO:0000256" key="9">
    <source>
        <dbReference type="ARBA" id="ARBA00022840"/>
    </source>
</evidence>
<dbReference type="InterPro" id="IPR013750">
    <property type="entry name" value="GHMP_kinase_C_dom"/>
</dbReference>
<evidence type="ECO:0000259" key="14">
    <source>
        <dbReference type="Pfam" id="PF08544"/>
    </source>
</evidence>
<sequence length="317" mass="34164">MFRKAEGKAHGKLILIGEHSVVYDKPAIALPFCDIGVKATIESRGKGEGIVVNSRYFNGPLSNTPETLKGIKACVEETLHLLNVKPPTIKISIESTIPSGRGLGSSAAVAHSIVKGIFHYYDTPLRHDVQMHLVQIAETHAHGNPSGIDMAATSSDSPIWFQKGRTVKKLEIVEPLYLVVADSGKFGDTKSAVCGIRNLYLQNPSKARKSIDLLGDYTYECERYLSQGDLAKVGKYLDLAQVELGRLSVSDEALDRLIETAKNQGALGAKLTGGGRGGCILALAKDKHHAADLSKALTQAGALQTWTSYVSYPQPNE</sequence>
<dbReference type="EMBL" id="JAROCC010000006">
    <property type="protein sequence ID" value="MDN4607610.1"/>
    <property type="molecule type" value="Genomic_DNA"/>
</dbReference>
<dbReference type="Gene3D" id="3.30.70.890">
    <property type="entry name" value="GHMP kinase, C-terminal domain"/>
    <property type="match status" value="1"/>
</dbReference>
<keyword evidence="7" id="KW-0547">Nucleotide-binding</keyword>
<evidence type="ECO:0000256" key="10">
    <source>
        <dbReference type="ARBA" id="ARBA00022842"/>
    </source>
</evidence>
<gene>
    <name evidence="15" type="primary">mvk</name>
    <name evidence="15" type="ORF">P5G49_08920</name>
</gene>
<dbReference type="Pfam" id="PF00288">
    <property type="entry name" value="GHMP_kinases_N"/>
    <property type="match status" value="1"/>
</dbReference>
<feature type="domain" description="GHMP kinase C-terminal" evidence="14">
    <location>
        <begin position="224"/>
        <end position="301"/>
    </location>
</feature>
<evidence type="ECO:0000256" key="6">
    <source>
        <dbReference type="ARBA" id="ARBA00022679"/>
    </source>
</evidence>
<evidence type="ECO:0000259" key="13">
    <source>
        <dbReference type="Pfam" id="PF00288"/>
    </source>
</evidence>
<dbReference type="PANTHER" id="PTHR43290:SF2">
    <property type="entry name" value="MEVALONATE KINASE"/>
    <property type="match status" value="1"/>
</dbReference>
<evidence type="ECO:0000256" key="3">
    <source>
        <dbReference type="ARBA" id="ARBA00012103"/>
    </source>
</evidence>
<evidence type="ECO:0000256" key="5">
    <source>
        <dbReference type="ARBA" id="ARBA00022516"/>
    </source>
</evidence>
<comment type="caution">
    <text evidence="15">The sequence shown here is derived from an EMBL/GenBank/DDBJ whole genome shotgun (WGS) entry which is preliminary data.</text>
</comment>
<name>A0ABT8JR22_9BACL</name>
<keyword evidence="10" id="KW-0460">Magnesium</keyword>
<evidence type="ECO:0000256" key="7">
    <source>
        <dbReference type="ARBA" id="ARBA00022741"/>
    </source>
</evidence>
<keyword evidence="16" id="KW-1185">Reference proteome</keyword>
<feature type="domain" description="GHMP kinase N-terminal" evidence="13">
    <location>
        <begin position="73"/>
        <end position="153"/>
    </location>
</feature>
<keyword evidence="9" id="KW-0067">ATP-binding</keyword>
<accession>A0ABT8JR22</accession>
<evidence type="ECO:0000256" key="4">
    <source>
        <dbReference type="ARBA" id="ARBA00022490"/>
    </source>
</evidence>
<evidence type="ECO:0000313" key="15">
    <source>
        <dbReference type="EMBL" id="MDN4607610.1"/>
    </source>
</evidence>
<protein>
    <recommendedName>
        <fullName evidence="3">mevalonate kinase</fullName>
        <ecNumber evidence="3">2.7.1.36</ecNumber>
    </recommendedName>
</protein>
<dbReference type="Gene3D" id="3.30.230.10">
    <property type="match status" value="1"/>
</dbReference>
<evidence type="ECO:0000256" key="11">
    <source>
        <dbReference type="ARBA" id="ARBA00023098"/>
    </source>
</evidence>
<organism evidence="15 16">
    <name type="scientific">Sporosarcina highlanderae</name>
    <dbReference type="NCBI Taxonomy" id="3035916"/>
    <lineage>
        <taxon>Bacteria</taxon>
        <taxon>Bacillati</taxon>
        <taxon>Bacillota</taxon>
        <taxon>Bacilli</taxon>
        <taxon>Bacillales</taxon>
        <taxon>Caryophanaceae</taxon>
        <taxon>Sporosarcina</taxon>
    </lineage>
</organism>
<dbReference type="InterPro" id="IPR006203">
    <property type="entry name" value="GHMP_knse_ATP-bd_CS"/>
</dbReference>
<evidence type="ECO:0000256" key="8">
    <source>
        <dbReference type="ARBA" id="ARBA00022777"/>
    </source>
</evidence>
<keyword evidence="8 15" id="KW-0418">Kinase</keyword>
<reference evidence="15" key="1">
    <citation type="submission" date="2023-03" db="EMBL/GenBank/DDBJ databases">
        <title>MT1 and MT2 Draft Genomes of Novel Species.</title>
        <authorList>
            <person name="Venkateswaran K."/>
        </authorList>
    </citation>
    <scope>NUCLEOTIDE SEQUENCE</scope>
    <source>
        <strain evidence="15">F6_3S_P_2</strain>
    </source>
</reference>
<evidence type="ECO:0000256" key="1">
    <source>
        <dbReference type="ARBA" id="ARBA00004496"/>
    </source>
</evidence>
<dbReference type="SUPFAM" id="SSF55060">
    <property type="entry name" value="GHMP Kinase, C-terminal domain"/>
    <property type="match status" value="1"/>
</dbReference>
<dbReference type="GO" id="GO:0004496">
    <property type="term" value="F:mevalonate kinase activity"/>
    <property type="evidence" value="ECO:0007669"/>
    <property type="project" value="UniProtKB-EC"/>
</dbReference>
<keyword evidence="11" id="KW-0443">Lipid metabolism</keyword>
<comment type="similarity">
    <text evidence="2">Belongs to the GHMP kinase family. Mevalonate kinase subfamily.</text>
</comment>
<dbReference type="NCBIfam" id="TIGR00549">
    <property type="entry name" value="mevalon_kin"/>
    <property type="match status" value="1"/>
</dbReference>
<keyword evidence="5" id="KW-0444">Lipid biosynthesis</keyword>
<keyword evidence="4" id="KW-0963">Cytoplasm</keyword>
<dbReference type="InterPro" id="IPR006205">
    <property type="entry name" value="Mev_gal_kin"/>
</dbReference>
<dbReference type="InterPro" id="IPR036554">
    <property type="entry name" value="GHMP_kinase_C_sf"/>
</dbReference>
<dbReference type="RefSeq" id="WP_301243178.1">
    <property type="nucleotide sequence ID" value="NZ_JAROCC010000006.1"/>
</dbReference>
<dbReference type="InterPro" id="IPR006204">
    <property type="entry name" value="GHMP_kinase_N_dom"/>
</dbReference>
<evidence type="ECO:0000313" key="16">
    <source>
        <dbReference type="Proteomes" id="UP001175097"/>
    </source>
</evidence>
<dbReference type="PANTHER" id="PTHR43290">
    <property type="entry name" value="MEVALONATE KINASE"/>
    <property type="match status" value="1"/>
</dbReference>
<dbReference type="PRINTS" id="PR00959">
    <property type="entry name" value="MEVGALKINASE"/>
</dbReference>
<dbReference type="PROSITE" id="PS00627">
    <property type="entry name" value="GHMP_KINASES_ATP"/>
    <property type="match status" value="1"/>
</dbReference>
<dbReference type="Proteomes" id="UP001175097">
    <property type="component" value="Unassembled WGS sequence"/>
</dbReference>
<dbReference type="InterPro" id="IPR020568">
    <property type="entry name" value="Ribosomal_Su5_D2-typ_SF"/>
</dbReference>
<evidence type="ECO:0000256" key="12">
    <source>
        <dbReference type="ARBA" id="ARBA00029438"/>
    </source>
</evidence>
<dbReference type="InterPro" id="IPR014721">
    <property type="entry name" value="Ribsml_uS5_D2-typ_fold_subgr"/>
</dbReference>